<evidence type="ECO:0000313" key="2">
    <source>
        <dbReference type="Proteomes" id="UP001497482"/>
    </source>
</evidence>
<gene>
    <name evidence="1" type="ORF">KC01_LOCUS36838</name>
</gene>
<organism evidence="1 2">
    <name type="scientific">Knipowitschia caucasica</name>
    <name type="common">Caucasian dwarf goby</name>
    <name type="synonym">Pomatoschistus caucasicus</name>
    <dbReference type="NCBI Taxonomy" id="637954"/>
    <lineage>
        <taxon>Eukaryota</taxon>
        <taxon>Metazoa</taxon>
        <taxon>Chordata</taxon>
        <taxon>Craniata</taxon>
        <taxon>Vertebrata</taxon>
        <taxon>Euteleostomi</taxon>
        <taxon>Actinopterygii</taxon>
        <taxon>Neopterygii</taxon>
        <taxon>Teleostei</taxon>
        <taxon>Neoteleostei</taxon>
        <taxon>Acanthomorphata</taxon>
        <taxon>Gobiaria</taxon>
        <taxon>Gobiiformes</taxon>
        <taxon>Gobioidei</taxon>
        <taxon>Gobiidae</taxon>
        <taxon>Gobiinae</taxon>
        <taxon>Knipowitschia</taxon>
    </lineage>
</organism>
<accession>A0AAV2M9Y8</accession>
<dbReference type="Proteomes" id="UP001497482">
    <property type="component" value="Chromosome 7"/>
</dbReference>
<sequence>MTRATRQRMTVVVLTHDPGDQTRMMMLMGGDDDPVPGVGVLPCHRGTPRKMKIRVSLTLLHIFRKYFMVVCDLCEMFASTYGFITAPHAISLRGERG</sequence>
<protein>
    <submittedName>
        <fullName evidence="1">Uncharacterized protein</fullName>
    </submittedName>
</protein>
<reference evidence="1 2" key="1">
    <citation type="submission" date="2024-04" db="EMBL/GenBank/DDBJ databases">
        <authorList>
            <person name="Waldvogel A.-M."/>
            <person name="Schoenle A."/>
        </authorList>
    </citation>
    <scope>NUCLEOTIDE SEQUENCE [LARGE SCALE GENOMIC DNA]</scope>
</reference>
<dbReference type="EMBL" id="OZ035829">
    <property type="protein sequence ID" value="CAL1610182.1"/>
    <property type="molecule type" value="Genomic_DNA"/>
</dbReference>
<keyword evidence="2" id="KW-1185">Reference proteome</keyword>
<name>A0AAV2M9Y8_KNICA</name>
<dbReference type="AlphaFoldDB" id="A0AAV2M9Y8"/>
<evidence type="ECO:0000313" key="1">
    <source>
        <dbReference type="EMBL" id="CAL1610182.1"/>
    </source>
</evidence>
<proteinExistence type="predicted"/>